<evidence type="ECO:0000313" key="1">
    <source>
        <dbReference type="EMBL" id="KKM92322.1"/>
    </source>
</evidence>
<dbReference type="EMBL" id="LAZR01006408">
    <property type="protein sequence ID" value="KKM92322.1"/>
    <property type="molecule type" value="Genomic_DNA"/>
</dbReference>
<dbReference type="AlphaFoldDB" id="A0A0F9PG94"/>
<accession>A0A0F9PG94</accession>
<reference evidence="1" key="1">
    <citation type="journal article" date="2015" name="Nature">
        <title>Complex archaea that bridge the gap between prokaryotes and eukaryotes.</title>
        <authorList>
            <person name="Spang A."/>
            <person name="Saw J.H."/>
            <person name="Jorgensen S.L."/>
            <person name="Zaremba-Niedzwiedzka K."/>
            <person name="Martijn J."/>
            <person name="Lind A.E."/>
            <person name="van Eijk R."/>
            <person name="Schleper C."/>
            <person name="Guy L."/>
            <person name="Ettema T.J."/>
        </authorList>
    </citation>
    <scope>NUCLEOTIDE SEQUENCE</scope>
</reference>
<proteinExistence type="predicted"/>
<gene>
    <name evidence="1" type="ORF">LCGC14_1219570</name>
</gene>
<protein>
    <submittedName>
        <fullName evidence="1">Uncharacterized protein</fullName>
    </submittedName>
</protein>
<sequence length="53" mass="6298">MEEKSIFKIFYAKVEFKDRVKLTGEEGIDVIVPIINTNELFECNLISWYRSIQ</sequence>
<organism evidence="1">
    <name type="scientific">marine sediment metagenome</name>
    <dbReference type="NCBI Taxonomy" id="412755"/>
    <lineage>
        <taxon>unclassified sequences</taxon>
        <taxon>metagenomes</taxon>
        <taxon>ecological metagenomes</taxon>
    </lineage>
</organism>
<name>A0A0F9PG94_9ZZZZ</name>
<comment type="caution">
    <text evidence="1">The sequence shown here is derived from an EMBL/GenBank/DDBJ whole genome shotgun (WGS) entry which is preliminary data.</text>
</comment>